<organism evidence="3 4">
    <name type="scientific">Ferroacidibacillus organovorans</name>
    <dbReference type="NCBI Taxonomy" id="1765683"/>
    <lineage>
        <taxon>Bacteria</taxon>
        <taxon>Bacillati</taxon>
        <taxon>Bacillota</taxon>
        <taxon>Bacilli</taxon>
        <taxon>Bacillales</taxon>
        <taxon>Alicyclobacillaceae</taxon>
        <taxon>Ferroacidibacillus</taxon>
    </lineage>
</organism>
<dbReference type="GO" id="GO:0030976">
    <property type="term" value="F:thiamine pyrophosphate binding"/>
    <property type="evidence" value="ECO:0007669"/>
    <property type="project" value="TreeGrafter"/>
</dbReference>
<feature type="chain" id="PRO_5007110180" description="ABC transporter substrate-binding protein" evidence="2">
    <location>
        <begin position="27"/>
        <end position="369"/>
    </location>
</feature>
<sequence length="369" mass="39761">MKKTTSTIIALSATVAVILTATAAFASSHKAQSHRAPAASLTNWNNGIVAKAKAEGLVHGFGMPANWANLGNMWSSFTKTYGIQTQYVAEGNMSSAEELQAFQKEKNHPIGDVGDIGISFGPTAVKMGVVAPFKNQYWNQIPANLKDPHGNWAAAYYGVISFEVNKKMVKQIPHTWKDLLKPEYKGLIGFGDPRQAAEQFDAVIAASYAFGGNANNVMPGIKFFKKLHQIGNWTGTTGSSAAMKTGQVGIQITWNYLSEADAAQFQGRPPIVTVVPSDSTVAGPYVEVINKYAPHPYAARLLNNYLFSNAGQISYAEGGAYPVRLKYLKLPAKVHLPALNMAHVHFLSGTFAKATATINADWAPMVLGQ</sequence>
<keyword evidence="1 2" id="KW-0732">Signal</keyword>
<dbReference type="Pfam" id="PF13343">
    <property type="entry name" value="SBP_bac_6"/>
    <property type="match status" value="1"/>
</dbReference>
<evidence type="ECO:0000256" key="1">
    <source>
        <dbReference type="ARBA" id="ARBA00022729"/>
    </source>
</evidence>
<dbReference type="PANTHER" id="PTHR30006:SF2">
    <property type="entry name" value="ABC TRANSPORTER SUBSTRATE-BINDING PROTEIN"/>
    <property type="match status" value="1"/>
</dbReference>
<dbReference type="EMBL" id="LPVJ01000071">
    <property type="protein sequence ID" value="KUO94665.1"/>
    <property type="molecule type" value="Genomic_DNA"/>
</dbReference>
<evidence type="ECO:0000313" key="4">
    <source>
        <dbReference type="Proteomes" id="UP000053557"/>
    </source>
</evidence>
<evidence type="ECO:0000313" key="3">
    <source>
        <dbReference type="EMBL" id="KUO94665.1"/>
    </source>
</evidence>
<dbReference type="AlphaFoldDB" id="A0A101XNF6"/>
<protein>
    <recommendedName>
        <fullName evidence="5">ABC transporter substrate-binding protein</fullName>
    </recommendedName>
</protein>
<dbReference type="Gene3D" id="3.40.190.10">
    <property type="entry name" value="Periplasmic binding protein-like II"/>
    <property type="match status" value="2"/>
</dbReference>
<dbReference type="SUPFAM" id="SSF53850">
    <property type="entry name" value="Periplasmic binding protein-like II"/>
    <property type="match status" value="1"/>
</dbReference>
<evidence type="ECO:0000256" key="2">
    <source>
        <dbReference type="SAM" id="SignalP"/>
    </source>
</evidence>
<feature type="signal peptide" evidence="2">
    <location>
        <begin position="1"/>
        <end position="26"/>
    </location>
</feature>
<dbReference type="PANTHER" id="PTHR30006">
    <property type="entry name" value="THIAMINE-BINDING PERIPLASMIC PROTEIN-RELATED"/>
    <property type="match status" value="1"/>
</dbReference>
<comment type="caution">
    <text evidence="3">The sequence shown here is derived from an EMBL/GenBank/DDBJ whole genome shotgun (WGS) entry which is preliminary data.</text>
</comment>
<accession>A0A101XNF6</accession>
<dbReference type="RefSeq" id="WP_067719980.1">
    <property type="nucleotide sequence ID" value="NZ_LPVJ01000071.1"/>
</dbReference>
<dbReference type="GO" id="GO:0030288">
    <property type="term" value="C:outer membrane-bounded periplasmic space"/>
    <property type="evidence" value="ECO:0007669"/>
    <property type="project" value="TreeGrafter"/>
</dbReference>
<proteinExistence type="predicted"/>
<evidence type="ECO:0008006" key="5">
    <source>
        <dbReference type="Google" id="ProtNLM"/>
    </source>
</evidence>
<name>A0A101XNF6_9BACL</name>
<dbReference type="GO" id="GO:0015888">
    <property type="term" value="P:thiamine transport"/>
    <property type="evidence" value="ECO:0007669"/>
    <property type="project" value="TreeGrafter"/>
</dbReference>
<gene>
    <name evidence="3" type="ORF">ATW55_02010</name>
</gene>
<reference evidence="3 4" key="1">
    <citation type="submission" date="2015-12" db="EMBL/GenBank/DDBJ databases">
        <title>Draft genome sequence of Acidibacillus ferrooxidans ITV001, isolated from a chalcopyrite acid mine drainage site in Brazil.</title>
        <authorList>
            <person name="Dall'Agnol H."/>
            <person name="Nancucheo I."/>
            <person name="Johnson B."/>
            <person name="Oliveira R."/>
            <person name="Leite L."/>
            <person name="Pylro V."/>
            <person name="Nunes G.L."/>
            <person name="Tzotzos G."/>
            <person name="Fernandes G.R."/>
            <person name="Dutra J."/>
            <person name="Orellana S.C."/>
            <person name="Oliveira G."/>
        </authorList>
    </citation>
    <scope>NUCLEOTIDE SEQUENCE [LARGE SCALE GENOMIC DNA]</scope>
    <source>
        <strain evidence="4">ITV01</strain>
    </source>
</reference>
<dbReference type="Proteomes" id="UP000053557">
    <property type="component" value="Unassembled WGS sequence"/>
</dbReference>
<dbReference type="GO" id="GO:0030975">
    <property type="term" value="F:thiamine binding"/>
    <property type="evidence" value="ECO:0007669"/>
    <property type="project" value="TreeGrafter"/>
</dbReference>
<keyword evidence="4" id="KW-1185">Reference proteome</keyword>
<dbReference type="OrthoDB" id="9769319at2"/>